<dbReference type="AlphaFoldDB" id="Q8KCM4"/>
<dbReference type="EMBL" id="AE006470">
    <property type="protein sequence ID" value="AAM72619.1"/>
    <property type="molecule type" value="Genomic_DNA"/>
</dbReference>
<dbReference type="HOGENOM" id="CLU_2914050_0_0_10"/>
<organism evidence="1 2">
    <name type="scientific">Chlorobaculum tepidum (strain ATCC 49652 / DSM 12025 / NBRC 103806 / TLS)</name>
    <name type="common">Chlorobium tepidum</name>
    <dbReference type="NCBI Taxonomy" id="194439"/>
    <lineage>
        <taxon>Bacteria</taxon>
        <taxon>Pseudomonadati</taxon>
        <taxon>Chlorobiota</taxon>
        <taxon>Chlorobiia</taxon>
        <taxon>Chlorobiales</taxon>
        <taxon>Chlorobiaceae</taxon>
        <taxon>Chlorobaculum</taxon>
    </lineage>
</organism>
<name>Q8KCM4_CHLTE</name>
<dbReference type="OrthoDB" id="9852295at2"/>
<dbReference type="EnsemblBacteria" id="AAM72619">
    <property type="protein sequence ID" value="AAM72619"/>
    <property type="gene ID" value="CT1390"/>
</dbReference>
<evidence type="ECO:0000313" key="1">
    <source>
        <dbReference type="EMBL" id="AAM72619.1"/>
    </source>
</evidence>
<proteinExistence type="predicted"/>
<keyword evidence="2" id="KW-1185">Reference proteome</keyword>
<protein>
    <submittedName>
        <fullName evidence="1">Uncharacterized protein</fullName>
    </submittedName>
</protein>
<accession>Q8KCM4</accession>
<evidence type="ECO:0000313" key="2">
    <source>
        <dbReference type="Proteomes" id="UP000001007"/>
    </source>
</evidence>
<reference evidence="1 2" key="1">
    <citation type="journal article" date="2002" name="Proc. Natl. Acad. Sci. U.S.A.">
        <title>The complete genome sequence of Chlorobium tepidum TLS, a photosynthetic, anaerobic, green-sulfur bacterium.</title>
        <authorList>
            <person name="Eisen J.A."/>
            <person name="Nelson K.E."/>
            <person name="Paulsen I.T."/>
            <person name="Heidelberg J.F."/>
            <person name="Wu M."/>
            <person name="Dodson R.J."/>
            <person name="Deboy R."/>
            <person name="Gwinn M.L."/>
            <person name="Nelson W.C."/>
            <person name="Haft D.H."/>
            <person name="Hickey E.K."/>
            <person name="Peterson J.D."/>
            <person name="Durkin A.S."/>
            <person name="Kolonay J.L."/>
            <person name="Yang F."/>
            <person name="Holt I."/>
            <person name="Umayam L.A."/>
            <person name="Mason T."/>
            <person name="Brenner M."/>
            <person name="Shea T.P."/>
            <person name="Parksey D."/>
            <person name="Nierman W.C."/>
            <person name="Feldblyum T.V."/>
            <person name="Hansen C.L."/>
            <person name="Craven M.B."/>
            <person name="Radune D."/>
            <person name="Vamathevan J."/>
            <person name="Khouri H."/>
            <person name="White O."/>
            <person name="Gruber T.M."/>
            <person name="Ketchum K.A."/>
            <person name="Venter J.C."/>
            <person name="Tettelin H."/>
            <person name="Bryant D.A."/>
            <person name="Fraser C.M."/>
        </authorList>
    </citation>
    <scope>NUCLEOTIDE SEQUENCE [LARGE SCALE GENOMIC DNA]</scope>
    <source>
        <strain evidence="2">ATCC 49652 / DSM 12025 / NBRC 103806 / TLS</strain>
    </source>
</reference>
<dbReference type="STRING" id="194439.CT1390"/>
<sequence length="61" mass="7094">MARLTRCGPFPLRSQPNLKKSFAQKIIAIESLAKSAFVWYPHTEKIHCKYCHDYQSTDPIQ</sequence>
<dbReference type="KEGG" id="cte:CT1390"/>
<dbReference type="Proteomes" id="UP000001007">
    <property type="component" value="Chromosome"/>
</dbReference>
<gene>
    <name evidence="1" type="ordered locus">CT1390</name>
</gene>